<accession>A0A0A9C631</accession>
<dbReference type="AlphaFoldDB" id="A0A0A9C631"/>
<proteinExistence type="predicted"/>
<evidence type="ECO:0000313" key="1">
    <source>
        <dbReference type="EMBL" id="JAD71744.1"/>
    </source>
</evidence>
<organism evidence="1">
    <name type="scientific">Arundo donax</name>
    <name type="common">Giant reed</name>
    <name type="synonym">Donax arundinaceus</name>
    <dbReference type="NCBI Taxonomy" id="35708"/>
    <lineage>
        <taxon>Eukaryota</taxon>
        <taxon>Viridiplantae</taxon>
        <taxon>Streptophyta</taxon>
        <taxon>Embryophyta</taxon>
        <taxon>Tracheophyta</taxon>
        <taxon>Spermatophyta</taxon>
        <taxon>Magnoliopsida</taxon>
        <taxon>Liliopsida</taxon>
        <taxon>Poales</taxon>
        <taxon>Poaceae</taxon>
        <taxon>PACMAD clade</taxon>
        <taxon>Arundinoideae</taxon>
        <taxon>Arundineae</taxon>
        <taxon>Arundo</taxon>
    </lineage>
</organism>
<sequence>MVYLCSCLAGFKNFSNTKSN</sequence>
<reference evidence="1" key="1">
    <citation type="submission" date="2014-09" db="EMBL/GenBank/DDBJ databases">
        <authorList>
            <person name="Magalhaes I.L.F."/>
            <person name="Oliveira U."/>
            <person name="Santos F.R."/>
            <person name="Vidigal T.H.D.A."/>
            <person name="Brescovit A.D."/>
            <person name="Santos A.J."/>
        </authorList>
    </citation>
    <scope>NUCLEOTIDE SEQUENCE</scope>
    <source>
        <tissue evidence="1">Shoot tissue taken approximately 20 cm above the soil surface</tissue>
    </source>
</reference>
<dbReference type="EMBL" id="GBRH01226151">
    <property type="protein sequence ID" value="JAD71744.1"/>
    <property type="molecule type" value="Transcribed_RNA"/>
</dbReference>
<reference evidence="1" key="2">
    <citation type="journal article" date="2015" name="Data Brief">
        <title>Shoot transcriptome of the giant reed, Arundo donax.</title>
        <authorList>
            <person name="Barrero R.A."/>
            <person name="Guerrero F.D."/>
            <person name="Moolhuijzen P."/>
            <person name="Goolsby J.A."/>
            <person name="Tidwell J."/>
            <person name="Bellgard S.E."/>
            <person name="Bellgard M.I."/>
        </authorList>
    </citation>
    <scope>NUCLEOTIDE SEQUENCE</scope>
    <source>
        <tissue evidence="1">Shoot tissue taken approximately 20 cm above the soil surface</tissue>
    </source>
</reference>
<protein>
    <submittedName>
        <fullName evidence="1">Uncharacterized protein</fullName>
    </submittedName>
</protein>
<name>A0A0A9C631_ARUDO</name>